<accession>A0A835CRC0</accession>
<protein>
    <submittedName>
        <fullName evidence="1">Uncharacterized protein</fullName>
    </submittedName>
</protein>
<evidence type="ECO:0000313" key="1">
    <source>
        <dbReference type="EMBL" id="KAF7991083.1"/>
    </source>
</evidence>
<keyword evidence="2" id="KW-1185">Reference proteome</keyword>
<dbReference type="Pfam" id="PF15719">
    <property type="entry name" value="Rmp24-like"/>
    <property type="match status" value="1"/>
</dbReference>
<proteinExistence type="predicted"/>
<dbReference type="AlphaFoldDB" id="A0A835CRC0"/>
<name>A0A835CRC0_APHGI</name>
<gene>
    <name evidence="1" type="ORF">HCN44_002645</name>
</gene>
<dbReference type="InterPro" id="IPR029779">
    <property type="entry name" value="Rmp24-like"/>
</dbReference>
<dbReference type="OrthoDB" id="8190480at2759"/>
<sequence length="227" mass="25586">MDTVAHLWKCTKTLAKENNPKANEIRNHYVQCCRDLGDLVELPNQFFGQNSMCKYCGTLWNSVDPTVRIAKGKNPSASIRKLIRRSQKKKSNLSTLHKKLIDRSKKNQSNKLIITCSCCSKKSTVSLNKVKKEKVKKPSVIAQDKELNLKKKKKKKRDKTAGLIIPISKAPDVNYMDNSIKKTSKNLTSVAVTAKKINFLLKAKRIINSTNESSDNKTGLCSLLTEH</sequence>
<dbReference type="EMBL" id="JACMRX010000004">
    <property type="protein sequence ID" value="KAF7991083.1"/>
    <property type="molecule type" value="Genomic_DNA"/>
</dbReference>
<reference evidence="1 2" key="1">
    <citation type="submission" date="2020-08" db="EMBL/GenBank/DDBJ databases">
        <title>Aphidius gifuensis genome sequencing and assembly.</title>
        <authorList>
            <person name="Du Z."/>
        </authorList>
    </citation>
    <scope>NUCLEOTIDE SEQUENCE [LARGE SCALE GENOMIC DNA]</scope>
    <source>
        <strain evidence="1">YNYX2018</strain>
        <tissue evidence="1">Adults</tissue>
    </source>
</reference>
<evidence type="ECO:0000313" key="2">
    <source>
        <dbReference type="Proteomes" id="UP000639338"/>
    </source>
</evidence>
<organism evidence="1 2">
    <name type="scientific">Aphidius gifuensis</name>
    <name type="common">Parasitoid wasp</name>
    <dbReference type="NCBI Taxonomy" id="684658"/>
    <lineage>
        <taxon>Eukaryota</taxon>
        <taxon>Metazoa</taxon>
        <taxon>Ecdysozoa</taxon>
        <taxon>Arthropoda</taxon>
        <taxon>Hexapoda</taxon>
        <taxon>Insecta</taxon>
        <taxon>Pterygota</taxon>
        <taxon>Neoptera</taxon>
        <taxon>Endopterygota</taxon>
        <taxon>Hymenoptera</taxon>
        <taxon>Apocrita</taxon>
        <taxon>Ichneumonoidea</taxon>
        <taxon>Braconidae</taxon>
        <taxon>Aphidiinae</taxon>
        <taxon>Aphidius</taxon>
    </lineage>
</organism>
<dbReference type="Proteomes" id="UP000639338">
    <property type="component" value="Unassembled WGS sequence"/>
</dbReference>
<comment type="caution">
    <text evidence="1">The sequence shown here is derived from an EMBL/GenBank/DDBJ whole genome shotgun (WGS) entry which is preliminary data.</text>
</comment>